<keyword evidence="4 9" id="KW-0547">Nucleotide-binding</keyword>
<feature type="domain" description="RING-type" evidence="12">
    <location>
        <begin position="291"/>
        <end position="328"/>
    </location>
</feature>
<dbReference type="Gene3D" id="2.60.120.1030">
    <property type="entry name" value="Clp1, DNA binding domain"/>
    <property type="match status" value="1"/>
</dbReference>
<feature type="compositionally biased region" description="Polar residues" evidence="11">
    <location>
        <begin position="39"/>
        <end position="48"/>
    </location>
</feature>
<dbReference type="GO" id="GO:0006388">
    <property type="term" value="P:tRNA splicing, via endonucleolytic cleavage and ligation"/>
    <property type="evidence" value="ECO:0007669"/>
    <property type="project" value="TreeGrafter"/>
</dbReference>
<accession>A0A553NQM2</accession>
<keyword evidence="8 9" id="KW-0539">Nucleus</keyword>
<evidence type="ECO:0000256" key="4">
    <source>
        <dbReference type="ARBA" id="ARBA00022741"/>
    </source>
</evidence>
<dbReference type="PANTHER" id="PTHR12755">
    <property type="entry name" value="CLEAVAGE/POLYADENYLATION FACTOR IA SUBUNIT CLP1P"/>
    <property type="match status" value="1"/>
</dbReference>
<dbReference type="Proteomes" id="UP000318571">
    <property type="component" value="Chromosome 4"/>
</dbReference>
<evidence type="ECO:0000256" key="3">
    <source>
        <dbReference type="ARBA" id="ARBA00022723"/>
    </source>
</evidence>
<dbReference type="GO" id="GO:0005849">
    <property type="term" value="C:mRNA cleavage factor complex"/>
    <property type="evidence" value="ECO:0007669"/>
    <property type="project" value="InterPro"/>
</dbReference>
<dbReference type="OMA" id="QPYTSKE"/>
<feature type="domain" description="C3H1-type" evidence="13">
    <location>
        <begin position="223"/>
        <end position="251"/>
    </location>
</feature>
<dbReference type="FunFam" id="3.30.40.10:FF:000045">
    <property type="entry name" value="RING finger protein 113A"/>
    <property type="match status" value="1"/>
</dbReference>
<dbReference type="Pfam" id="PF13923">
    <property type="entry name" value="zf-C3HC4_2"/>
    <property type="match status" value="1"/>
</dbReference>
<feature type="zinc finger region" description="C3H1-type" evidence="10">
    <location>
        <begin position="223"/>
        <end position="251"/>
    </location>
</feature>
<dbReference type="Gene3D" id="3.30.40.10">
    <property type="entry name" value="Zinc/RING finger domain, C3HC4 (zinc finger)"/>
    <property type="match status" value="1"/>
</dbReference>
<comment type="similarity">
    <text evidence="9">Belongs to the Clp1 family. Clp1 subfamily.</text>
</comment>
<dbReference type="STRING" id="6832.A0A553NQM2"/>
<dbReference type="Gene3D" id="2.40.30.330">
    <property type="entry name" value="Pre-mRNA cleavage complex subunit Clp1, C-terminal domain"/>
    <property type="match status" value="1"/>
</dbReference>
<sequence length="792" mass="88183">MSDTPPLEAAQATGSSGQPPNCSFFRARKRKGQMRGRVRQNSSDSESGSAPPVQNRPASSEDESASEDDGQPQSAVVRIDRHRRRFRGLKGGTGSTKKVRLDAADAVDSDEDDRQARQQHDLVHVTFEAGQTPVNADQNATATNEMDTDLSRDARAIEERARQTRAALAESATNPLEDKVYRGMNQYAKFIEKRDSAAGSASKMSASGPQRAPSNVRASVRWDYAPDICKDFKETGFCGFGDSCKFMHDRSDYKFGWQLEREMKDGTYGQDDHEDNKYEISSDDEDLPFKCYLCRESFNQPVVTKCKHYFCEKCALDNYRKSQRCAACGVQTHGVFNPAKDVIAKLEQLKKTEASKTENSGDSDDDRSIFQLEQDEELRIEVDCPKNEVVTVELRTGMAEIFGTEMVPNNQYRFHTGAKIAIFTFQGCTIVVRGKMDIQPYTSKETPMIMYLNAHAALEDMRKAAENDTANQKENGNRGPVVMVVGPSDVGKSTLCRLLANYAVRMGRRPISVDLDVGQGAISVPGSIGAILIERPASIEEGFSQNAPLVYHYGHKTPGHNSPLYNRLVSRMADVVRERLSANKKSEASGVIINTCGWVRGEGYNQIKHTAQAFEVDVIIVLDQERVYNDLVRDMPSFVKVIWLPKSGGVVERSTEQRQIARDQRVKQYFYGPTGNLFPHSFEVRFSELKEKIYKIGAPALPDSCMPLGMKSEDNQTKLVAVQLTTRDLLNHVVSVSFASATEDLIMTNIAGFICITDVNMDEQKVTILSPQPRPLPDTLLLLSDIQYVDSS</sequence>
<keyword evidence="7 9" id="KW-0067">ATP-binding</keyword>
<feature type="binding site" evidence="9">
    <location>
        <position position="377"/>
    </location>
    <ligand>
        <name>ATP</name>
        <dbReference type="ChEBI" id="CHEBI:30616"/>
    </ligand>
</feature>
<evidence type="ECO:0000256" key="1">
    <source>
        <dbReference type="ARBA" id="ARBA00004123"/>
    </source>
</evidence>
<feature type="compositionally biased region" description="Acidic residues" evidence="11">
    <location>
        <begin position="60"/>
        <end position="70"/>
    </location>
</feature>
<dbReference type="EMBL" id="VCGU01000011">
    <property type="protein sequence ID" value="TRY67726.1"/>
    <property type="molecule type" value="Genomic_DNA"/>
</dbReference>
<feature type="binding site" evidence="9">
    <location>
        <position position="419"/>
    </location>
    <ligand>
        <name>ATP</name>
        <dbReference type="ChEBI" id="CHEBI:30616"/>
    </ligand>
</feature>
<evidence type="ECO:0000256" key="9">
    <source>
        <dbReference type="HAMAP-Rule" id="MF_03035"/>
    </source>
</evidence>
<dbReference type="CDD" id="cd01983">
    <property type="entry name" value="SIMIBI"/>
    <property type="match status" value="1"/>
</dbReference>
<protein>
    <recommendedName>
        <fullName evidence="9">Protein CLP1 homolog</fullName>
    </recommendedName>
</protein>
<comment type="subcellular location">
    <subcellularLocation>
        <location evidence="1 9">Nucleus</location>
    </subcellularLocation>
</comment>
<dbReference type="InterPro" id="IPR036855">
    <property type="entry name" value="Znf_CCCH_sf"/>
</dbReference>
<dbReference type="Pfam" id="PF06807">
    <property type="entry name" value="Clp1"/>
    <property type="match status" value="1"/>
</dbReference>
<dbReference type="Gene3D" id="3.40.50.300">
    <property type="entry name" value="P-loop containing nucleotide triphosphate hydrolases"/>
    <property type="match status" value="1"/>
</dbReference>
<dbReference type="InterPro" id="IPR027417">
    <property type="entry name" value="P-loop_NTPase"/>
</dbReference>
<dbReference type="GO" id="GO:0008270">
    <property type="term" value="F:zinc ion binding"/>
    <property type="evidence" value="ECO:0007669"/>
    <property type="project" value="UniProtKB-KW"/>
</dbReference>
<dbReference type="SMART" id="SM00184">
    <property type="entry name" value="RING"/>
    <property type="match status" value="1"/>
</dbReference>
<dbReference type="SUPFAM" id="SSF90229">
    <property type="entry name" value="CCCH zinc finger"/>
    <property type="match status" value="1"/>
</dbReference>
<dbReference type="GO" id="GO:0031124">
    <property type="term" value="P:mRNA 3'-end processing"/>
    <property type="evidence" value="ECO:0007669"/>
    <property type="project" value="UniProtKB-UniRule"/>
</dbReference>
<evidence type="ECO:0000256" key="2">
    <source>
        <dbReference type="ARBA" id="ARBA00022664"/>
    </source>
</evidence>
<comment type="caution">
    <text evidence="14">The sequence shown here is derived from an EMBL/GenBank/DDBJ whole genome shotgun (WGS) entry which is preliminary data.</text>
</comment>
<dbReference type="SUPFAM" id="SSF57850">
    <property type="entry name" value="RING/U-box"/>
    <property type="match status" value="1"/>
</dbReference>
<dbReference type="FunFam" id="3.40.50.300:FF:000454">
    <property type="entry name" value="Protein CLP1 homolog"/>
    <property type="match status" value="1"/>
</dbReference>
<reference evidence="14 15" key="1">
    <citation type="journal article" date="2018" name="Nat. Ecol. Evol.">
        <title>Genomic signatures of mitonuclear coevolution across populations of Tigriopus californicus.</title>
        <authorList>
            <person name="Barreto F.S."/>
            <person name="Watson E.T."/>
            <person name="Lima T.G."/>
            <person name="Willett C.S."/>
            <person name="Edmands S."/>
            <person name="Li W."/>
            <person name="Burton R.S."/>
        </authorList>
    </citation>
    <scope>NUCLEOTIDE SEQUENCE [LARGE SCALE GENOMIC DNA]</scope>
    <source>
        <strain evidence="14 15">San Diego</strain>
    </source>
</reference>
<evidence type="ECO:0000313" key="15">
    <source>
        <dbReference type="Proteomes" id="UP000318571"/>
    </source>
</evidence>
<dbReference type="InterPro" id="IPR038239">
    <property type="entry name" value="Clp1_N_sf"/>
</dbReference>
<dbReference type="HAMAP" id="MF_03035">
    <property type="entry name" value="Clp1"/>
    <property type="match status" value="1"/>
</dbReference>
<gene>
    <name evidence="14" type="ORF">TCAL_07214</name>
</gene>
<dbReference type="InterPro" id="IPR032324">
    <property type="entry name" value="Clp1_N"/>
</dbReference>
<keyword evidence="5 10" id="KW-0863">Zinc-finger</keyword>
<dbReference type="PROSITE" id="PS50089">
    <property type="entry name" value="ZF_RING_2"/>
    <property type="match status" value="1"/>
</dbReference>
<dbReference type="InterPro" id="IPR028606">
    <property type="entry name" value="Clp1"/>
</dbReference>
<dbReference type="InterPro" id="IPR001841">
    <property type="entry name" value="Znf_RING"/>
</dbReference>
<dbReference type="Pfam" id="PF16575">
    <property type="entry name" value="CLP1_P"/>
    <property type="match status" value="1"/>
</dbReference>
<dbReference type="CDD" id="cd16539">
    <property type="entry name" value="RING-HC_RNF113A_B"/>
    <property type="match status" value="1"/>
</dbReference>
<dbReference type="InterPro" id="IPR010655">
    <property type="entry name" value="Clp1_C"/>
</dbReference>
<evidence type="ECO:0000259" key="12">
    <source>
        <dbReference type="PROSITE" id="PS50089"/>
    </source>
</evidence>
<organism evidence="14 15">
    <name type="scientific">Tigriopus californicus</name>
    <name type="common">Marine copepod</name>
    <dbReference type="NCBI Taxonomy" id="6832"/>
    <lineage>
        <taxon>Eukaryota</taxon>
        <taxon>Metazoa</taxon>
        <taxon>Ecdysozoa</taxon>
        <taxon>Arthropoda</taxon>
        <taxon>Crustacea</taxon>
        <taxon>Multicrustacea</taxon>
        <taxon>Hexanauplia</taxon>
        <taxon>Copepoda</taxon>
        <taxon>Harpacticoida</taxon>
        <taxon>Harpacticidae</taxon>
        <taxon>Tigriopus</taxon>
    </lineage>
</organism>
<dbReference type="Pfam" id="PF16573">
    <property type="entry name" value="CLP1_N"/>
    <property type="match status" value="1"/>
</dbReference>
<evidence type="ECO:0000256" key="7">
    <source>
        <dbReference type="ARBA" id="ARBA00022840"/>
    </source>
</evidence>
<feature type="compositionally biased region" description="Basic residues" evidence="11">
    <location>
        <begin position="26"/>
        <end position="38"/>
    </location>
</feature>
<comment type="function">
    <text evidence="9">Required for endonucleolytic cleavage during polyadenylation-dependent pre-mRNA 3'-end formation.</text>
</comment>
<dbReference type="PROSITE" id="PS50103">
    <property type="entry name" value="ZF_C3H1"/>
    <property type="match status" value="1"/>
</dbReference>
<evidence type="ECO:0000313" key="14">
    <source>
        <dbReference type="EMBL" id="TRY67726.1"/>
    </source>
</evidence>
<keyword evidence="3 10" id="KW-0479">Metal-binding</keyword>
<dbReference type="FunFam" id="2.40.30.330:FF:000001">
    <property type="entry name" value="Protein CLP1 homolog"/>
    <property type="match status" value="1"/>
</dbReference>
<feature type="compositionally biased region" description="Polar residues" evidence="11">
    <location>
        <begin position="12"/>
        <end position="21"/>
    </location>
</feature>
<dbReference type="FunFam" id="2.60.120.1030:FF:000001">
    <property type="entry name" value="Protein CLP1 homolog 5"/>
    <property type="match status" value="1"/>
</dbReference>
<proteinExistence type="inferred from homology"/>
<dbReference type="InterPro" id="IPR032319">
    <property type="entry name" value="CLP1_P"/>
</dbReference>
<evidence type="ECO:0000259" key="13">
    <source>
        <dbReference type="PROSITE" id="PS50103"/>
    </source>
</evidence>
<keyword evidence="2 9" id="KW-0507">mRNA processing</keyword>
<evidence type="ECO:0000256" key="8">
    <source>
        <dbReference type="ARBA" id="ARBA00023242"/>
    </source>
</evidence>
<dbReference type="SUPFAM" id="SSF52540">
    <property type="entry name" value="P-loop containing nucleoside triphosphate hydrolases"/>
    <property type="match status" value="1"/>
</dbReference>
<name>A0A553NQM2_TIGCA</name>
<dbReference type="Pfam" id="PF00642">
    <property type="entry name" value="zf-CCCH"/>
    <property type="match status" value="1"/>
</dbReference>
<dbReference type="PROSITE" id="PS00518">
    <property type="entry name" value="ZF_RING_1"/>
    <property type="match status" value="1"/>
</dbReference>
<keyword evidence="15" id="KW-1185">Reference proteome</keyword>
<dbReference type="InterPro" id="IPR000571">
    <property type="entry name" value="Znf_CCCH"/>
</dbReference>
<evidence type="ECO:0000256" key="6">
    <source>
        <dbReference type="ARBA" id="ARBA00022833"/>
    </source>
</evidence>
<dbReference type="PANTHER" id="PTHR12755:SF6">
    <property type="entry name" value="POLYRIBONUCLEOTIDE 5'-HYDROXYL-KINASE CLP1"/>
    <property type="match status" value="1"/>
</dbReference>
<evidence type="ECO:0000256" key="5">
    <source>
        <dbReference type="ARBA" id="ARBA00022771"/>
    </source>
</evidence>
<dbReference type="InterPro" id="IPR038238">
    <property type="entry name" value="Clp1_C_sf"/>
</dbReference>
<dbReference type="GO" id="GO:0051731">
    <property type="term" value="F:polynucleotide 5'-hydroxyl-kinase activity"/>
    <property type="evidence" value="ECO:0007669"/>
    <property type="project" value="InterPro"/>
</dbReference>
<dbReference type="InterPro" id="IPR013083">
    <property type="entry name" value="Znf_RING/FYVE/PHD"/>
</dbReference>
<dbReference type="InterPro" id="IPR017907">
    <property type="entry name" value="Znf_RING_CS"/>
</dbReference>
<keyword evidence="6 10" id="KW-0862">Zinc</keyword>
<dbReference type="InterPro" id="IPR045116">
    <property type="entry name" value="Clp1/Grc3"/>
</dbReference>
<feature type="binding site" evidence="9">
    <location>
        <begin position="489"/>
        <end position="494"/>
    </location>
    <ligand>
        <name>ATP</name>
        <dbReference type="ChEBI" id="CHEBI:30616"/>
    </ligand>
</feature>
<dbReference type="GO" id="GO:0007420">
    <property type="term" value="P:brain development"/>
    <property type="evidence" value="ECO:0007669"/>
    <property type="project" value="UniProtKB-ARBA"/>
</dbReference>
<dbReference type="GO" id="GO:0005524">
    <property type="term" value="F:ATP binding"/>
    <property type="evidence" value="ECO:0007669"/>
    <property type="project" value="UniProtKB-UniRule"/>
</dbReference>
<evidence type="ECO:0000256" key="11">
    <source>
        <dbReference type="SAM" id="MobiDB-lite"/>
    </source>
</evidence>
<feature type="region of interest" description="Disordered" evidence="11">
    <location>
        <begin position="1"/>
        <end position="117"/>
    </location>
</feature>
<dbReference type="SMART" id="SM00356">
    <property type="entry name" value="ZnF_C3H1"/>
    <property type="match status" value="1"/>
</dbReference>
<evidence type="ECO:0000256" key="10">
    <source>
        <dbReference type="PROSITE-ProRule" id="PRU00723"/>
    </source>
</evidence>
<dbReference type="AlphaFoldDB" id="A0A553NQM2"/>